<dbReference type="Proteomes" id="UP001283361">
    <property type="component" value="Unassembled WGS sequence"/>
</dbReference>
<dbReference type="EMBL" id="JAWDGP010002977">
    <property type="protein sequence ID" value="KAK3778338.1"/>
    <property type="molecule type" value="Genomic_DNA"/>
</dbReference>
<proteinExistence type="predicted"/>
<accession>A0AAE0ZZT6</accession>
<protein>
    <submittedName>
        <fullName evidence="1">Uncharacterized protein</fullName>
    </submittedName>
</protein>
<organism evidence="1 2">
    <name type="scientific">Elysia crispata</name>
    <name type="common">lettuce slug</name>
    <dbReference type="NCBI Taxonomy" id="231223"/>
    <lineage>
        <taxon>Eukaryota</taxon>
        <taxon>Metazoa</taxon>
        <taxon>Spiralia</taxon>
        <taxon>Lophotrochozoa</taxon>
        <taxon>Mollusca</taxon>
        <taxon>Gastropoda</taxon>
        <taxon>Heterobranchia</taxon>
        <taxon>Euthyneura</taxon>
        <taxon>Panpulmonata</taxon>
        <taxon>Sacoglossa</taxon>
        <taxon>Placobranchoidea</taxon>
        <taxon>Plakobranchidae</taxon>
        <taxon>Elysia</taxon>
    </lineage>
</organism>
<evidence type="ECO:0000313" key="2">
    <source>
        <dbReference type="Proteomes" id="UP001283361"/>
    </source>
</evidence>
<evidence type="ECO:0000313" key="1">
    <source>
        <dbReference type="EMBL" id="KAK3778338.1"/>
    </source>
</evidence>
<dbReference type="AlphaFoldDB" id="A0AAE0ZZT6"/>
<reference evidence="1" key="1">
    <citation type="journal article" date="2023" name="G3 (Bethesda)">
        <title>A reference genome for the long-term kleptoplast-retaining sea slug Elysia crispata morphotype clarki.</title>
        <authorList>
            <person name="Eastman K.E."/>
            <person name="Pendleton A.L."/>
            <person name="Shaikh M.A."/>
            <person name="Suttiyut T."/>
            <person name="Ogas R."/>
            <person name="Tomko P."/>
            <person name="Gavelis G."/>
            <person name="Widhalm J.R."/>
            <person name="Wisecaver J.H."/>
        </authorList>
    </citation>
    <scope>NUCLEOTIDE SEQUENCE</scope>
    <source>
        <strain evidence="1">ECLA1</strain>
    </source>
</reference>
<keyword evidence="2" id="KW-1185">Reference proteome</keyword>
<gene>
    <name evidence="1" type="ORF">RRG08_016802</name>
</gene>
<name>A0AAE0ZZT6_9GAST</name>
<comment type="caution">
    <text evidence="1">The sequence shown here is derived from an EMBL/GenBank/DDBJ whole genome shotgun (WGS) entry which is preliminary data.</text>
</comment>
<sequence>MESVTRVVIDRINENSITSEKLVHPPRQLHSDRRVRPACVGRAELTVCPTADIYCGIVCEDPHLPFSPLAML</sequence>